<accession>A0A401JFA3</accession>
<protein>
    <submittedName>
        <fullName evidence="1">Uncharacterized protein</fullName>
    </submittedName>
</protein>
<comment type="caution">
    <text evidence="1">The sequence shown here is derived from an EMBL/GenBank/DDBJ whole genome shotgun (WGS) entry which is preliminary data.</text>
</comment>
<gene>
    <name evidence="1" type="ORF">SFMTTN_2087</name>
</gene>
<sequence length="46" mass="5394">MQATATDEAGNSYLVYWIYEGVKGDDDRPLDWYDYSSDEIDRIEVQ</sequence>
<proteinExistence type="predicted"/>
<evidence type="ECO:0000313" key="2">
    <source>
        <dbReference type="Proteomes" id="UP000286806"/>
    </source>
</evidence>
<dbReference type="AlphaFoldDB" id="A0A401JFA3"/>
<keyword evidence="2" id="KW-1185">Reference proteome</keyword>
<evidence type="ECO:0000313" key="1">
    <source>
        <dbReference type="EMBL" id="GBL46274.1"/>
    </source>
</evidence>
<reference evidence="1 2" key="1">
    <citation type="journal article" date="2019" name="Front. Microbiol.">
        <title>Genomes of Neutrophilic Sulfur-Oxidizing Chemolithoautotrophs Representing 9 Proteobacterial Species From 8 Genera.</title>
        <authorList>
            <person name="Watanabe T."/>
            <person name="Kojima H."/>
            <person name="Umezawa K."/>
            <person name="Hori C."/>
            <person name="Takasuka T.E."/>
            <person name="Kato Y."/>
            <person name="Fukui M."/>
        </authorList>
    </citation>
    <scope>NUCLEOTIDE SEQUENCE [LARGE SCALE GENOMIC DNA]</scope>
    <source>
        <strain evidence="1 2">TTN</strain>
    </source>
</reference>
<dbReference type="Proteomes" id="UP000286806">
    <property type="component" value="Unassembled WGS sequence"/>
</dbReference>
<name>A0A401JFA3_9PROT</name>
<organism evidence="1 2">
    <name type="scientific">Sulfuriferula multivorans</name>
    <dbReference type="NCBI Taxonomy" id="1559896"/>
    <lineage>
        <taxon>Bacteria</taxon>
        <taxon>Pseudomonadati</taxon>
        <taxon>Pseudomonadota</taxon>
        <taxon>Betaproteobacteria</taxon>
        <taxon>Nitrosomonadales</taxon>
        <taxon>Sulfuricellaceae</taxon>
        <taxon>Sulfuriferula</taxon>
    </lineage>
</organism>
<dbReference type="EMBL" id="BGOW01000017">
    <property type="protein sequence ID" value="GBL46274.1"/>
    <property type="molecule type" value="Genomic_DNA"/>
</dbReference>